<accession>A0ACC0CTW9</accession>
<protein>
    <submittedName>
        <fullName evidence="1">FAD/NAD(P)-binding domain-containing protein</fullName>
    </submittedName>
</protein>
<sequence length="332" mass="35174">MTTAPIVDVLILGAGPAGLACAGGLARQLHTAVVFSNGAYRNARARHMHNVVGWDHADPSSFRAKAREDILSRYPSIQFRDVEVRNIKKLEDDGRGRSRFEAVDTEGQTYRGRKVVLATGVADIMPDSPEGYADLWGYGIFHCLFCHGFEERGATSAGVLALGPLLGGSGSDAAPLVAPNISRMASRLAGSVTVYTDGNEELGSRIRAQLKSTTKFHVENRRVVRLGKDPDVEGEAGVLVTLEDGTVNREGFLAHAPAFKLNGPFAEDLGVALTPQGHIDVQPPFYTTGVPGVYAAGDCATMMKAVPTAAMMGSCVAAGLAHALQAEDDVED</sequence>
<proteinExistence type="predicted"/>
<organism evidence="1 2">
    <name type="scientific">Hypoxylon rubiginosum</name>
    <dbReference type="NCBI Taxonomy" id="110542"/>
    <lineage>
        <taxon>Eukaryota</taxon>
        <taxon>Fungi</taxon>
        <taxon>Dikarya</taxon>
        <taxon>Ascomycota</taxon>
        <taxon>Pezizomycotina</taxon>
        <taxon>Sordariomycetes</taxon>
        <taxon>Xylariomycetidae</taxon>
        <taxon>Xylariales</taxon>
        <taxon>Hypoxylaceae</taxon>
        <taxon>Hypoxylon</taxon>
    </lineage>
</organism>
<name>A0ACC0CTW9_9PEZI</name>
<evidence type="ECO:0000313" key="1">
    <source>
        <dbReference type="EMBL" id="KAI6083834.1"/>
    </source>
</evidence>
<comment type="caution">
    <text evidence="1">The sequence shown here is derived from an EMBL/GenBank/DDBJ whole genome shotgun (WGS) entry which is preliminary data.</text>
</comment>
<keyword evidence="2" id="KW-1185">Reference proteome</keyword>
<gene>
    <name evidence="1" type="ORF">F4821DRAFT_182898</name>
</gene>
<evidence type="ECO:0000313" key="2">
    <source>
        <dbReference type="Proteomes" id="UP001497680"/>
    </source>
</evidence>
<reference evidence="1 2" key="1">
    <citation type="journal article" date="2022" name="New Phytol.">
        <title>Ecological generalism drives hyperdiversity of secondary metabolite gene clusters in xylarialean endophytes.</title>
        <authorList>
            <person name="Franco M.E.E."/>
            <person name="Wisecaver J.H."/>
            <person name="Arnold A.E."/>
            <person name="Ju Y.M."/>
            <person name="Slot J.C."/>
            <person name="Ahrendt S."/>
            <person name="Moore L.P."/>
            <person name="Eastman K.E."/>
            <person name="Scott K."/>
            <person name="Konkel Z."/>
            <person name="Mondo S.J."/>
            <person name="Kuo A."/>
            <person name="Hayes R.D."/>
            <person name="Haridas S."/>
            <person name="Andreopoulos B."/>
            <person name="Riley R."/>
            <person name="LaButti K."/>
            <person name="Pangilinan J."/>
            <person name="Lipzen A."/>
            <person name="Amirebrahimi M."/>
            <person name="Yan J."/>
            <person name="Adam C."/>
            <person name="Keymanesh K."/>
            <person name="Ng V."/>
            <person name="Louie K."/>
            <person name="Northen T."/>
            <person name="Drula E."/>
            <person name="Henrissat B."/>
            <person name="Hsieh H.M."/>
            <person name="Youens-Clark K."/>
            <person name="Lutzoni F."/>
            <person name="Miadlikowska J."/>
            <person name="Eastwood D.C."/>
            <person name="Hamelin R.C."/>
            <person name="Grigoriev I.V."/>
            <person name="U'Ren J.M."/>
        </authorList>
    </citation>
    <scope>NUCLEOTIDE SEQUENCE [LARGE SCALE GENOMIC DNA]</scope>
    <source>
        <strain evidence="1 2">ER1909</strain>
    </source>
</reference>
<dbReference type="Proteomes" id="UP001497680">
    <property type="component" value="Unassembled WGS sequence"/>
</dbReference>
<dbReference type="EMBL" id="MU394346">
    <property type="protein sequence ID" value="KAI6083834.1"/>
    <property type="molecule type" value="Genomic_DNA"/>
</dbReference>